<name>A0ABU3Y0Q5_9GAMM</name>
<proteinExistence type="predicted"/>
<evidence type="ECO:0000313" key="1">
    <source>
        <dbReference type="EMBL" id="MDV3443559.1"/>
    </source>
</evidence>
<comment type="caution">
    <text evidence="1">The sequence shown here is derived from an EMBL/GenBank/DDBJ whole genome shotgun (WGS) entry which is preliminary data.</text>
</comment>
<reference evidence="1 2" key="1">
    <citation type="submission" date="2023-10" db="EMBL/GenBank/DDBJ databases">
        <title>Pseudomonas otitidis isolated from a paediatric patient with cystic fibrosis in Chile.</title>
        <authorList>
            <person name="Amsteins-Romero L."/>
            <person name="Opazo-Capurro A."/>
            <person name="Matus-Kohler M."/>
            <person name="Gonzalez-Rocha G."/>
        </authorList>
    </citation>
    <scope>NUCLEOTIDE SEQUENCE [LARGE SCALE GENOMIC DNA]</scope>
    <source>
        <strain evidence="1 2">P-714</strain>
    </source>
</reference>
<keyword evidence="2" id="KW-1185">Reference proteome</keyword>
<dbReference type="Proteomes" id="UP001273935">
    <property type="component" value="Unassembled WGS sequence"/>
</dbReference>
<sequence>MEIKFRILLTELPALLLDRLRLNLSTDKSVFVEDEPPEWQPLYAALEFIALPEDMESPRPDALLMSWDVNFDRDEMRQILEPLQAANLEPAIMVLHDDEGGVIQVLSLDEDDWYEERALVPAHCSIQDESALAAWMLARADERPRVPV</sequence>
<organism evidence="1 2">
    <name type="scientific">Metapseudomonas otitidis</name>
    <dbReference type="NCBI Taxonomy" id="319939"/>
    <lineage>
        <taxon>Bacteria</taxon>
        <taxon>Pseudomonadati</taxon>
        <taxon>Pseudomonadota</taxon>
        <taxon>Gammaproteobacteria</taxon>
        <taxon>Pseudomonadales</taxon>
        <taxon>Pseudomonadaceae</taxon>
        <taxon>Metapseudomonas</taxon>
    </lineage>
</organism>
<protein>
    <submittedName>
        <fullName evidence="1">Uncharacterized protein</fullName>
    </submittedName>
</protein>
<evidence type="ECO:0000313" key="2">
    <source>
        <dbReference type="Proteomes" id="UP001273935"/>
    </source>
</evidence>
<gene>
    <name evidence="1" type="ORF">R0G64_29525</name>
</gene>
<dbReference type="EMBL" id="JAWJUL010000205">
    <property type="protein sequence ID" value="MDV3443559.1"/>
    <property type="molecule type" value="Genomic_DNA"/>
</dbReference>
<dbReference type="RefSeq" id="WP_317234695.1">
    <property type="nucleotide sequence ID" value="NZ_JAWJUL010000205.1"/>
</dbReference>
<accession>A0ABU3Y0Q5</accession>